<dbReference type="AlphaFoldDB" id="A0A5N8VTD6"/>
<dbReference type="Proteomes" id="UP000326979">
    <property type="component" value="Unassembled WGS sequence"/>
</dbReference>
<reference evidence="3 4" key="1">
    <citation type="submission" date="2019-07" db="EMBL/GenBank/DDBJ databases">
        <title>New species of Amycolatopsis and Streptomyces.</title>
        <authorList>
            <person name="Duangmal K."/>
            <person name="Teo W.F.A."/>
            <person name="Lipun K."/>
        </authorList>
    </citation>
    <scope>NUCLEOTIDE SEQUENCE [LARGE SCALE GENOMIC DNA]</scope>
    <source>
        <strain evidence="3 4">TISTR 2346</strain>
    </source>
</reference>
<sequence length="261" mass="28867">MARRRPYLSPAPMDRSPDSPSFGESGGEHAPRPVRYRVSPRYLAGNDGELAEQVRRTLIGNQWTCWTTRHQELHLFDAEQLRLAEHLPLTPQLLLDDDPVVWQFSARVHREALPSWNTYFTANTPHELVTAFATALATEPDVTTPTGCYEARSALGPLSRAGWAPDPTDPARTYYAPQLLACVTFRRLPPEIEDSNPLPSAPGWLAWAEPPDGALRQWAAAFSPSTPASLVTRFCSALADPTPVCRVRLPPGTSEHLTVSL</sequence>
<feature type="domain" description="DUF317" evidence="2">
    <location>
        <begin position="93"/>
        <end position="139"/>
    </location>
</feature>
<evidence type="ECO:0000313" key="4">
    <source>
        <dbReference type="Proteomes" id="UP000326979"/>
    </source>
</evidence>
<evidence type="ECO:0000259" key="2">
    <source>
        <dbReference type="Pfam" id="PF03771"/>
    </source>
</evidence>
<keyword evidence="4" id="KW-1185">Reference proteome</keyword>
<proteinExistence type="predicted"/>
<protein>
    <submittedName>
        <fullName evidence="3">DUF317 domain-containing protein</fullName>
    </submittedName>
</protein>
<comment type="caution">
    <text evidence="3">The sequence shown here is derived from an EMBL/GenBank/DDBJ whole genome shotgun (WGS) entry which is preliminary data.</text>
</comment>
<evidence type="ECO:0000313" key="3">
    <source>
        <dbReference type="EMBL" id="MPY38503.1"/>
    </source>
</evidence>
<dbReference type="InterPro" id="IPR005523">
    <property type="entry name" value="DUF317_SPDY"/>
</dbReference>
<organism evidence="3 4">
    <name type="scientific">Streptomyces phyllanthi</name>
    <dbReference type="NCBI Taxonomy" id="1803180"/>
    <lineage>
        <taxon>Bacteria</taxon>
        <taxon>Bacillati</taxon>
        <taxon>Actinomycetota</taxon>
        <taxon>Actinomycetes</taxon>
        <taxon>Kitasatosporales</taxon>
        <taxon>Streptomycetaceae</taxon>
        <taxon>Streptomyces</taxon>
    </lineage>
</organism>
<dbReference type="EMBL" id="VJZE01000002">
    <property type="protein sequence ID" value="MPY38503.1"/>
    <property type="molecule type" value="Genomic_DNA"/>
</dbReference>
<feature type="region of interest" description="Disordered" evidence="1">
    <location>
        <begin position="1"/>
        <end position="34"/>
    </location>
</feature>
<evidence type="ECO:0000256" key="1">
    <source>
        <dbReference type="SAM" id="MobiDB-lite"/>
    </source>
</evidence>
<dbReference type="OrthoDB" id="4254756at2"/>
<name>A0A5N8VTD6_9ACTN</name>
<gene>
    <name evidence="3" type="ORF">FNH04_00540</name>
</gene>
<accession>A0A5N8VTD6</accession>
<feature type="domain" description="DUF317" evidence="2">
    <location>
        <begin position="198"/>
        <end position="244"/>
    </location>
</feature>
<dbReference type="Pfam" id="PF03771">
    <property type="entry name" value="SPDY"/>
    <property type="match status" value="2"/>
</dbReference>